<accession>A0AAD6GJ27</accession>
<dbReference type="GO" id="GO:0000981">
    <property type="term" value="F:DNA-binding transcription factor activity, RNA polymerase II-specific"/>
    <property type="evidence" value="ECO:0007669"/>
    <property type="project" value="InterPro"/>
</dbReference>
<dbReference type="InterPro" id="IPR021858">
    <property type="entry name" value="Fun_TF"/>
</dbReference>
<evidence type="ECO:0000259" key="6">
    <source>
        <dbReference type="PROSITE" id="PS50048"/>
    </source>
</evidence>
<evidence type="ECO:0000256" key="2">
    <source>
        <dbReference type="ARBA" id="ARBA00023015"/>
    </source>
</evidence>
<dbReference type="Gene3D" id="4.10.240.10">
    <property type="entry name" value="Zn(2)-C6 fungal-type DNA-binding domain"/>
    <property type="match status" value="1"/>
</dbReference>
<dbReference type="InterPro" id="IPR001138">
    <property type="entry name" value="Zn2Cys6_DnaBD"/>
</dbReference>
<keyword evidence="3" id="KW-0238">DNA-binding</keyword>
<dbReference type="AlphaFoldDB" id="A0AAD6GJ27"/>
<protein>
    <recommendedName>
        <fullName evidence="6">Zn(2)-C6 fungal-type domain-containing protein</fullName>
    </recommendedName>
</protein>
<dbReference type="PANTHER" id="PTHR37534">
    <property type="entry name" value="TRANSCRIPTIONAL ACTIVATOR PROTEIN UGA3"/>
    <property type="match status" value="1"/>
</dbReference>
<comment type="subcellular location">
    <subcellularLocation>
        <location evidence="1">Nucleus</location>
    </subcellularLocation>
</comment>
<gene>
    <name evidence="7" type="ORF">N7494_002767</name>
</gene>
<dbReference type="PANTHER" id="PTHR37534:SF8">
    <property type="entry name" value="ZN(II)2CYS6 TRANSCRIPTION FACTOR (EUROFUNG)"/>
    <property type="match status" value="1"/>
</dbReference>
<dbReference type="Proteomes" id="UP001220324">
    <property type="component" value="Unassembled WGS sequence"/>
</dbReference>
<evidence type="ECO:0000313" key="8">
    <source>
        <dbReference type="Proteomes" id="UP001220324"/>
    </source>
</evidence>
<keyword evidence="4" id="KW-0804">Transcription</keyword>
<dbReference type="SMART" id="SM00066">
    <property type="entry name" value="GAL4"/>
    <property type="match status" value="1"/>
</dbReference>
<dbReference type="GO" id="GO:0008270">
    <property type="term" value="F:zinc ion binding"/>
    <property type="evidence" value="ECO:0007669"/>
    <property type="project" value="InterPro"/>
</dbReference>
<reference evidence="7 8" key="1">
    <citation type="journal article" date="2023" name="IMA Fungus">
        <title>Comparative genomic study of the Penicillium genus elucidates a diverse pangenome and 15 lateral gene transfer events.</title>
        <authorList>
            <person name="Petersen C."/>
            <person name="Sorensen T."/>
            <person name="Nielsen M.R."/>
            <person name="Sondergaard T.E."/>
            <person name="Sorensen J.L."/>
            <person name="Fitzpatrick D.A."/>
            <person name="Frisvad J.C."/>
            <person name="Nielsen K.L."/>
        </authorList>
    </citation>
    <scope>NUCLEOTIDE SEQUENCE [LARGE SCALE GENOMIC DNA]</scope>
    <source>
        <strain evidence="7 8">IBT 35679</strain>
    </source>
</reference>
<proteinExistence type="predicted"/>
<dbReference type="Pfam" id="PF11951">
    <property type="entry name" value="Fungal_trans_2"/>
    <property type="match status" value="1"/>
</dbReference>
<dbReference type="CDD" id="cd00067">
    <property type="entry name" value="GAL4"/>
    <property type="match status" value="1"/>
</dbReference>
<evidence type="ECO:0000256" key="5">
    <source>
        <dbReference type="ARBA" id="ARBA00023242"/>
    </source>
</evidence>
<evidence type="ECO:0000256" key="1">
    <source>
        <dbReference type="ARBA" id="ARBA00004123"/>
    </source>
</evidence>
<comment type="caution">
    <text evidence="7">The sequence shown here is derived from an EMBL/GenBank/DDBJ whole genome shotgun (WGS) entry which is preliminary data.</text>
</comment>
<dbReference type="EMBL" id="JAQIZZ010000002">
    <property type="protein sequence ID" value="KAJ5553389.1"/>
    <property type="molecule type" value="Genomic_DNA"/>
</dbReference>
<keyword evidence="5" id="KW-0539">Nucleus</keyword>
<dbReference type="PROSITE" id="PS50048">
    <property type="entry name" value="ZN2_CY6_FUNGAL_2"/>
    <property type="match status" value="1"/>
</dbReference>
<dbReference type="Pfam" id="PF00172">
    <property type="entry name" value="Zn_clus"/>
    <property type="match status" value="1"/>
</dbReference>
<evidence type="ECO:0000256" key="4">
    <source>
        <dbReference type="ARBA" id="ARBA00023163"/>
    </source>
</evidence>
<feature type="domain" description="Zn(2)-C6 fungal-type" evidence="6">
    <location>
        <begin position="4"/>
        <end position="32"/>
    </location>
</feature>
<dbReference type="SUPFAM" id="SSF57701">
    <property type="entry name" value="Zn2/Cys6 DNA-binding domain"/>
    <property type="match status" value="1"/>
</dbReference>
<evidence type="ECO:0000313" key="7">
    <source>
        <dbReference type="EMBL" id="KAJ5553389.1"/>
    </source>
</evidence>
<organism evidence="7 8">
    <name type="scientific">Penicillium frequentans</name>
    <dbReference type="NCBI Taxonomy" id="3151616"/>
    <lineage>
        <taxon>Eukaryota</taxon>
        <taxon>Fungi</taxon>
        <taxon>Dikarya</taxon>
        <taxon>Ascomycota</taxon>
        <taxon>Pezizomycotina</taxon>
        <taxon>Eurotiomycetes</taxon>
        <taxon>Eurotiomycetidae</taxon>
        <taxon>Eurotiales</taxon>
        <taxon>Aspergillaceae</taxon>
        <taxon>Penicillium</taxon>
    </lineage>
</organism>
<dbReference type="GO" id="GO:0045944">
    <property type="term" value="P:positive regulation of transcription by RNA polymerase II"/>
    <property type="evidence" value="ECO:0007669"/>
    <property type="project" value="TreeGrafter"/>
</dbReference>
<sequence length="513" mass="57567">MRAACWTCRSRTIQCDQTSFPCAKCEKAGLECFDKRPLRWVKGVAIRGKMRGQVLGVNAKAPNEYTCLNSKRKQLSHPSATSLATNPTPKFALQDPCVHDLDGSSRFYLDYCMFMGTKDNVRIAKLFILYDSESNPFRNLLTYATESLTLRKSIIAVAARHFANAGQSFDQVEDALSPRYVNANLDALHFKRQTIQALSLSLSHPEYSRKEIMATILLLIFLDLLESGIDGWKYHLRGAEGLLNLSHALLESGASENHSTDPSQAIDETRRFVARQFALVSTMGGTLSGSTSSPVSCVNFEESKHQESIIRSFLGCPGFLLGAIRYFSNQRHVGTDTRDETSIHEHVQDTLTMLELTINFDCLKWASNFAQSTATATVEIQKLSLLFQAYKTAAVLYGNRVLCALKTPTLTKTFDNEALVSQLLDVIESLKGDEALFKCLLWPIFIAGLECQSDNEQMLVIEYLKLLWDVTCCLNIISASRILHEYWKRKHFAGNLVPQKSDLFVIEEGWLLI</sequence>
<keyword evidence="8" id="KW-1185">Reference proteome</keyword>
<evidence type="ECO:0000256" key="3">
    <source>
        <dbReference type="ARBA" id="ARBA00023125"/>
    </source>
</evidence>
<dbReference type="InterPro" id="IPR036864">
    <property type="entry name" value="Zn2-C6_fun-type_DNA-bd_sf"/>
</dbReference>
<dbReference type="GO" id="GO:0000976">
    <property type="term" value="F:transcription cis-regulatory region binding"/>
    <property type="evidence" value="ECO:0007669"/>
    <property type="project" value="TreeGrafter"/>
</dbReference>
<dbReference type="GO" id="GO:0005634">
    <property type="term" value="C:nucleus"/>
    <property type="evidence" value="ECO:0007669"/>
    <property type="project" value="UniProtKB-SubCell"/>
</dbReference>
<keyword evidence="2" id="KW-0805">Transcription regulation</keyword>
<name>A0AAD6GJ27_9EURO</name>